<dbReference type="PROSITE" id="PS50103">
    <property type="entry name" value="ZF_C3H1"/>
    <property type="match status" value="2"/>
</dbReference>
<gene>
    <name evidence="4" type="ORF">CSUI_006769</name>
</gene>
<evidence type="ECO:0000256" key="1">
    <source>
        <dbReference type="PROSITE-ProRule" id="PRU00723"/>
    </source>
</evidence>
<keyword evidence="1" id="KW-0862">Zinc</keyword>
<dbReference type="VEuPathDB" id="ToxoDB:CSUI_006769"/>
<proteinExistence type="predicted"/>
<evidence type="ECO:0000259" key="3">
    <source>
        <dbReference type="PROSITE" id="PS50103"/>
    </source>
</evidence>
<feature type="zinc finger region" description="C3H1-type" evidence="1">
    <location>
        <begin position="1"/>
        <end position="28"/>
    </location>
</feature>
<feature type="region of interest" description="Disordered" evidence="2">
    <location>
        <begin position="177"/>
        <end position="196"/>
    </location>
</feature>
<evidence type="ECO:0000256" key="2">
    <source>
        <dbReference type="SAM" id="MobiDB-lite"/>
    </source>
</evidence>
<organism evidence="4 5">
    <name type="scientific">Cystoisospora suis</name>
    <dbReference type="NCBI Taxonomy" id="483139"/>
    <lineage>
        <taxon>Eukaryota</taxon>
        <taxon>Sar</taxon>
        <taxon>Alveolata</taxon>
        <taxon>Apicomplexa</taxon>
        <taxon>Conoidasida</taxon>
        <taxon>Coccidia</taxon>
        <taxon>Eucoccidiorida</taxon>
        <taxon>Eimeriorina</taxon>
        <taxon>Sarcocystidae</taxon>
        <taxon>Cystoisospora</taxon>
    </lineage>
</organism>
<dbReference type="GO" id="GO:0008270">
    <property type="term" value="F:zinc ion binding"/>
    <property type="evidence" value="ECO:0007669"/>
    <property type="project" value="UniProtKB-KW"/>
</dbReference>
<feature type="compositionally biased region" description="Polar residues" evidence="2">
    <location>
        <begin position="414"/>
        <end position="427"/>
    </location>
</feature>
<keyword evidence="5" id="KW-1185">Reference proteome</keyword>
<accession>A0A2C6KT95</accession>
<name>A0A2C6KT95_9APIC</name>
<feature type="region of interest" description="Disordered" evidence="2">
    <location>
        <begin position="551"/>
        <end position="595"/>
    </location>
</feature>
<dbReference type="EMBL" id="MIGC01003452">
    <property type="protein sequence ID" value="PHJ19413.1"/>
    <property type="molecule type" value="Genomic_DNA"/>
</dbReference>
<feature type="region of interest" description="Disordered" evidence="2">
    <location>
        <begin position="623"/>
        <end position="686"/>
    </location>
</feature>
<comment type="caution">
    <text evidence="4">The sequence shown here is derived from an EMBL/GenBank/DDBJ whole genome shotgun (WGS) entry which is preliminary data.</text>
</comment>
<keyword evidence="1" id="KW-0863">Zinc-finger</keyword>
<dbReference type="SMART" id="SM00356">
    <property type="entry name" value="ZnF_C3H1"/>
    <property type="match status" value="3"/>
</dbReference>
<dbReference type="GeneID" id="94430133"/>
<feature type="compositionally biased region" description="Polar residues" evidence="2">
    <location>
        <begin position="653"/>
        <end position="665"/>
    </location>
</feature>
<dbReference type="OrthoDB" id="20534at2759"/>
<dbReference type="Proteomes" id="UP000221165">
    <property type="component" value="Unassembled WGS sequence"/>
</dbReference>
<sequence length="809" mass="86623">MATKACLRLAQGSCSFGLNRCQYCHSTVWTRRPPFLPFSVHTHTQGTKEACRQRWSPLLRYLPVACSNLVIVDGRVAAVSCPRGQSCPFSHSHDEIVYHPLLYKTEECEDYERSCCDVYYCWKAHSQKERRKPPKMRLGLIKGVDVQVFYPGVAVVSVNSPPPRPFSKGKCGDATKGQEKCVSGRGARGSRGNRRGAPPVLELYALTYRNLKSATSGGVVEGVSGDPQSIMPSSLGSLEYGRPPLPPVPGVTRASRMNISPSVGSGVLGTAVMTGRVPTDSAHLSMLQNCGQLREVVAGNPVIMDNCGKTMAELLRRSVAVVEGDGPVGCPDADRIEAGCLSKDTSTSVGTAAALLAMMLMDATRIRQKVRGDLVDQIRRDDYIEEVPSQGVYGTPFHRDLRVTTFDRRESTRSSDSYASDQDTSSLGDIGSTAGGSAYPATRADSDGELVLVADNSSRQARKRIHLGRSSERILLGRPPAAGTKGPEFPWRPVVHPAGEGVKAPVGAKVPDTSTVGPDWVFSRFKEGCGRTAGKAEQAIYTNGGPDECLPLPMAGPARESVPPVSTAAPALGSRAPFDRESGGGERSTSGDADIVAVSPVSAHEAGERFELLDACSKDNDNALDCPGDSSTQKEDDDDDDSHTFMSGKRRQSAGSTQDESSSGNEDMMLNDDLPTRGSTRDLEKLSSVSAATEAVAGGACRAWVAEGTEDDYLVPSKPEAQLRQAVDALKLVRDGKAGELKKDILLCVAKERPTDPRESGGPPSAARYRPKFLVLLVRVLGAENPEQERAYVQSLAACRHGRLGEHPV</sequence>
<feature type="region of interest" description="Disordered" evidence="2">
    <location>
        <begin position="407"/>
        <end position="442"/>
    </location>
</feature>
<evidence type="ECO:0000313" key="4">
    <source>
        <dbReference type="EMBL" id="PHJ19413.1"/>
    </source>
</evidence>
<protein>
    <submittedName>
        <fullName evidence="4">Zinc finger protein</fullName>
    </submittedName>
</protein>
<dbReference type="InterPro" id="IPR000571">
    <property type="entry name" value="Znf_CCCH"/>
</dbReference>
<feature type="zinc finger region" description="C3H1-type" evidence="1">
    <location>
        <begin position="60"/>
        <end position="94"/>
    </location>
</feature>
<keyword evidence="1" id="KW-0479">Metal-binding</keyword>
<evidence type="ECO:0000313" key="5">
    <source>
        <dbReference type="Proteomes" id="UP000221165"/>
    </source>
</evidence>
<dbReference type="AlphaFoldDB" id="A0A2C6KT95"/>
<feature type="domain" description="C3H1-type" evidence="3">
    <location>
        <begin position="1"/>
        <end position="28"/>
    </location>
</feature>
<reference evidence="4 5" key="1">
    <citation type="journal article" date="2017" name="Int. J. Parasitol.">
        <title>The genome of the protozoan parasite Cystoisospora suis and a reverse vaccinology approach to identify vaccine candidates.</title>
        <authorList>
            <person name="Palmieri N."/>
            <person name="Shrestha A."/>
            <person name="Ruttkowski B."/>
            <person name="Beck T."/>
            <person name="Vogl C."/>
            <person name="Tomley F."/>
            <person name="Blake D.P."/>
            <person name="Joachim A."/>
        </authorList>
    </citation>
    <scope>NUCLEOTIDE SEQUENCE [LARGE SCALE GENOMIC DNA]</scope>
    <source>
        <strain evidence="4 5">Wien I</strain>
    </source>
</reference>
<dbReference type="RefSeq" id="XP_067921113.1">
    <property type="nucleotide sequence ID" value="XM_068066922.1"/>
</dbReference>
<feature type="domain" description="C3H1-type" evidence="3">
    <location>
        <begin position="60"/>
        <end position="94"/>
    </location>
</feature>